<protein>
    <submittedName>
        <fullName evidence="3">SAG family member</fullName>
    </submittedName>
</protein>
<dbReference type="AlphaFoldDB" id="U6JVU4"/>
<feature type="region of interest" description="Disordered" evidence="1">
    <location>
        <begin position="132"/>
        <end position="210"/>
    </location>
</feature>
<feature type="chain" id="PRO_5004670926" evidence="2">
    <location>
        <begin position="23"/>
        <end position="273"/>
    </location>
</feature>
<sequence>MRKLSSVLLAAAVLGAAHEVESGDSTEKGSAASADCLADFNAARERAGLEAFIAETDASKKLPTDKKEYIAAICSAIEKASCRICLAISGAASDVTVPDAEREGTYAYAKPTPQDGATVDCAYITCPISTTTTTTTPTTTSDTTASTELPTSPNDGGGAGLFNAEPKDAGSASLDVQGQASAAAPISSPVSGDEESEDPQRAGPSVRRLSTPSETVTALVCLTNPAALVEGKKPFSEDVWANIKEAIENSASTSSQSALLATALLLFTSFIVL</sequence>
<proteinExistence type="predicted"/>
<accession>U6JVU4</accession>
<dbReference type="Proteomes" id="UP000030744">
    <property type="component" value="Unassembled WGS sequence"/>
</dbReference>
<feature type="compositionally biased region" description="Low complexity" evidence="1">
    <location>
        <begin position="132"/>
        <end position="151"/>
    </location>
</feature>
<name>U6JVU4_9EIME</name>
<organism evidence="3 4">
    <name type="scientific">Eimeria mitis</name>
    <dbReference type="NCBI Taxonomy" id="44415"/>
    <lineage>
        <taxon>Eukaryota</taxon>
        <taxon>Sar</taxon>
        <taxon>Alveolata</taxon>
        <taxon>Apicomplexa</taxon>
        <taxon>Conoidasida</taxon>
        <taxon>Coccidia</taxon>
        <taxon>Eucoccidiorida</taxon>
        <taxon>Eimeriorina</taxon>
        <taxon>Eimeriidae</taxon>
        <taxon>Eimeria</taxon>
    </lineage>
</organism>
<feature type="signal peptide" evidence="2">
    <location>
        <begin position="1"/>
        <end position="22"/>
    </location>
</feature>
<dbReference type="Pfam" id="PF11054">
    <property type="entry name" value="Surface_antigen"/>
    <property type="match status" value="2"/>
</dbReference>
<feature type="compositionally biased region" description="Low complexity" evidence="1">
    <location>
        <begin position="180"/>
        <end position="191"/>
    </location>
</feature>
<keyword evidence="4" id="KW-1185">Reference proteome</keyword>
<keyword evidence="2" id="KW-0732">Signal</keyword>
<reference evidence="3" key="2">
    <citation type="submission" date="2013-10" db="EMBL/GenBank/DDBJ databases">
        <authorList>
            <person name="Aslett M."/>
        </authorList>
    </citation>
    <scope>NUCLEOTIDE SEQUENCE [LARGE SCALE GENOMIC DNA]</scope>
    <source>
        <strain evidence="3">Houghton</strain>
    </source>
</reference>
<evidence type="ECO:0000256" key="1">
    <source>
        <dbReference type="SAM" id="MobiDB-lite"/>
    </source>
</evidence>
<dbReference type="GeneID" id="25379726"/>
<dbReference type="InterPro" id="IPR021288">
    <property type="entry name" value="Surface_antigen"/>
</dbReference>
<dbReference type="VEuPathDB" id="ToxoDB:EMH_0050430"/>
<dbReference type="EMBL" id="HG681964">
    <property type="protein sequence ID" value="CDJ29529.1"/>
    <property type="molecule type" value="Genomic_DNA"/>
</dbReference>
<dbReference type="RefSeq" id="XP_013352098.1">
    <property type="nucleotide sequence ID" value="XM_013496644.1"/>
</dbReference>
<reference evidence="3" key="1">
    <citation type="submission" date="2013-10" db="EMBL/GenBank/DDBJ databases">
        <title>Genomic analysis of the causative agents of coccidiosis in chickens.</title>
        <authorList>
            <person name="Reid A.J."/>
            <person name="Blake D."/>
            <person name="Billington K."/>
            <person name="Browne H."/>
            <person name="Dunn M."/>
            <person name="Hung S."/>
            <person name="Kawahara F."/>
            <person name="Miranda-Saavedra D."/>
            <person name="Mourier T."/>
            <person name="Nagra H."/>
            <person name="Otto T.D."/>
            <person name="Rawlings N."/>
            <person name="Sanchez A."/>
            <person name="Sanders M."/>
            <person name="Subramaniam C."/>
            <person name="Tay Y."/>
            <person name="Dear P."/>
            <person name="Doerig C."/>
            <person name="Gruber A."/>
            <person name="Parkinson J."/>
            <person name="Shirley M."/>
            <person name="Wan K.L."/>
            <person name="Berriman M."/>
            <person name="Tomley F."/>
            <person name="Pain A."/>
        </authorList>
    </citation>
    <scope>NUCLEOTIDE SEQUENCE [LARGE SCALE GENOMIC DNA]</scope>
    <source>
        <strain evidence="3">Houghton</strain>
    </source>
</reference>
<evidence type="ECO:0000313" key="4">
    <source>
        <dbReference type="Proteomes" id="UP000030744"/>
    </source>
</evidence>
<gene>
    <name evidence="3" type="ORF">EMH_0050430</name>
</gene>
<evidence type="ECO:0000313" key="3">
    <source>
        <dbReference type="EMBL" id="CDJ29529.1"/>
    </source>
</evidence>
<evidence type="ECO:0000256" key="2">
    <source>
        <dbReference type="SAM" id="SignalP"/>
    </source>
</evidence>